<dbReference type="EMBL" id="QWKX01000029">
    <property type="protein sequence ID" value="RIH77246.1"/>
    <property type="molecule type" value="Genomic_DNA"/>
</dbReference>
<dbReference type="AlphaFoldDB" id="A0A399DZI9"/>
<reference evidence="1 2" key="1">
    <citation type="submission" date="2018-08" db="EMBL/GenBank/DDBJ databases">
        <title>Meiothermus cateniformans JCM 15151 genome sequencing project.</title>
        <authorList>
            <person name="Da Costa M.S."/>
            <person name="Albuquerque L."/>
            <person name="Raposo P."/>
            <person name="Froufe H.J.C."/>
            <person name="Barroso C.S."/>
            <person name="Egas C."/>
        </authorList>
    </citation>
    <scope>NUCLEOTIDE SEQUENCE [LARGE SCALE GENOMIC DNA]</scope>
    <source>
        <strain evidence="1 2">JCM 15151</strain>
    </source>
</reference>
<evidence type="ECO:0000313" key="1">
    <source>
        <dbReference type="EMBL" id="RIH77246.1"/>
    </source>
</evidence>
<comment type="caution">
    <text evidence="1">The sequence shown here is derived from an EMBL/GenBank/DDBJ whole genome shotgun (WGS) entry which is preliminary data.</text>
</comment>
<name>A0A399DZI9_9DEIN</name>
<organism evidence="1 2">
    <name type="scientific">Meiothermus taiwanensis</name>
    <dbReference type="NCBI Taxonomy" id="172827"/>
    <lineage>
        <taxon>Bacteria</taxon>
        <taxon>Thermotogati</taxon>
        <taxon>Deinococcota</taxon>
        <taxon>Deinococci</taxon>
        <taxon>Thermales</taxon>
        <taxon>Thermaceae</taxon>
        <taxon>Meiothermus</taxon>
    </lineage>
</organism>
<evidence type="ECO:0000313" key="2">
    <source>
        <dbReference type="Proteomes" id="UP000266089"/>
    </source>
</evidence>
<sequence length="246" mass="27562">MPKSILMLATYGLEIVEVGGTLALHAQGGDAVHAAVVLSRPQTRPQIEQAAKILGVRSVRFLEFQVGETQLDTPSKIKLVRLIRETRPDILITQDPEHSYADLDPDRRLLMLLYLEAASLAGRDWRIEECGGFERHLIRDLYYMSPHNPNCVVEIGSTFALKQQALGVLEGQMAFTAQVLRSRLNPESLETIVPGYAHLSDLELGRSLHREMDKSSALYHGLLSHAGATMAEAFRHQFPFRLERLL</sequence>
<dbReference type="OrthoDB" id="9815144at2"/>
<dbReference type="InterPro" id="IPR024078">
    <property type="entry name" value="LmbE-like_dom_sf"/>
</dbReference>
<proteinExistence type="predicted"/>
<accession>A0A399DZI9</accession>
<dbReference type="Proteomes" id="UP000266089">
    <property type="component" value="Unassembled WGS sequence"/>
</dbReference>
<dbReference type="KEGG" id="mtai:Mtai_v1c29220"/>
<dbReference type="Gene3D" id="3.40.50.10320">
    <property type="entry name" value="LmbE-like"/>
    <property type="match status" value="1"/>
</dbReference>
<gene>
    <name evidence="1" type="ORF">Mcate_01392</name>
</gene>
<dbReference type="RefSeq" id="WP_027888521.1">
    <property type="nucleotide sequence ID" value="NZ_JBHSXZ010000084.1"/>
</dbReference>
<dbReference type="SUPFAM" id="SSF102588">
    <property type="entry name" value="LmbE-like"/>
    <property type="match status" value="1"/>
</dbReference>
<protein>
    <submittedName>
        <fullName evidence="1">Bacillithiol biosynthesis deacetylase BshB1</fullName>
    </submittedName>
</protein>